<evidence type="ECO:0000256" key="2">
    <source>
        <dbReference type="SAM" id="Phobius"/>
    </source>
</evidence>
<dbReference type="EMBL" id="RBNJ01004565">
    <property type="protein sequence ID" value="RUS29879.1"/>
    <property type="molecule type" value="Genomic_DNA"/>
</dbReference>
<evidence type="ECO:0000256" key="1">
    <source>
        <dbReference type="SAM" id="MobiDB-lite"/>
    </source>
</evidence>
<feature type="region of interest" description="Disordered" evidence="1">
    <location>
        <begin position="374"/>
        <end position="409"/>
    </location>
</feature>
<organism evidence="3 4">
    <name type="scientific">Jimgerdemannia flammicorona</name>
    <dbReference type="NCBI Taxonomy" id="994334"/>
    <lineage>
        <taxon>Eukaryota</taxon>
        <taxon>Fungi</taxon>
        <taxon>Fungi incertae sedis</taxon>
        <taxon>Mucoromycota</taxon>
        <taxon>Mucoromycotina</taxon>
        <taxon>Endogonomycetes</taxon>
        <taxon>Endogonales</taxon>
        <taxon>Endogonaceae</taxon>
        <taxon>Jimgerdemannia</taxon>
    </lineage>
</organism>
<accession>A0A433QJD0</accession>
<proteinExistence type="predicted"/>
<sequence>MDERESERWWWRTLWDYGSVHVSEVRLLVTGNRLPTSNSVPPTFKLQPPEHTTTPISLAPSHLKPLLPLQDNLHNYTYNEMETLLAPPSVQQPTQNGNAFRELPIFRNNQINSKSPSVARKTNIAVAGKDIPILKARVSTLDKPVYVFRRMDTDYVNARWKMVGNGNKEQGLRRILFDFPGTMAHLRKDSRTVVLEGGRGSKQLVAGTWYCVALTANPVPLHWRMIIFQTFLGVWWLGYPDRAPIFNLSCSVMLCHAFQIAKRLAREYGVDQAFSLLLNAKNPHFPNNDMDDMENTVTESESVASLEVASISNPINDEDAKVPQAEPEDTIVVARDVDVDGDVSIQEKEVITVSVSVTTTEVATAMVTETPGRKRKLDDVEAEEAEAEGSSSYDVDGQDAKKAKSVKSVPEAGRDSKRLRWLGFAAAAVVASVASASLYALDSLPFL</sequence>
<keyword evidence="2" id="KW-1133">Transmembrane helix</keyword>
<feature type="transmembrane region" description="Helical" evidence="2">
    <location>
        <begin position="421"/>
        <end position="441"/>
    </location>
</feature>
<dbReference type="AlphaFoldDB" id="A0A433QJD0"/>
<protein>
    <submittedName>
        <fullName evidence="3">Uncharacterized protein</fullName>
    </submittedName>
</protein>
<keyword evidence="2" id="KW-0812">Transmembrane</keyword>
<keyword evidence="4" id="KW-1185">Reference proteome</keyword>
<keyword evidence="2" id="KW-0472">Membrane</keyword>
<evidence type="ECO:0000313" key="4">
    <source>
        <dbReference type="Proteomes" id="UP000274822"/>
    </source>
</evidence>
<comment type="caution">
    <text evidence="3">The sequence shown here is derived from an EMBL/GenBank/DDBJ whole genome shotgun (WGS) entry which is preliminary data.</text>
</comment>
<gene>
    <name evidence="3" type="ORF">BC938DRAFT_480115</name>
</gene>
<name>A0A433QJD0_9FUNG</name>
<reference evidence="3 4" key="1">
    <citation type="journal article" date="2018" name="New Phytol.">
        <title>Phylogenomics of Endogonaceae and evolution of mycorrhizas within Mucoromycota.</title>
        <authorList>
            <person name="Chang Y."/>
            <person name="Desiro A."/>
            <person name="Na H."/>
            <person name="Sandor L."/>
            <person name="Lipzen A."/>
            <person name="Clum A."/>
            <person name="Barry K."/>
            <person name="Grigoriev I.V."/>
            <person name="Martin F.M."/>
            <person name="Stajich J.E."/>
            <person name="Smith M.E."/>
            <person name="Bonito G."/>
            <person name="Spatafora J.W."/>
        </authorList>
    </citation>
    <scope>NUCLEOTIDE SEQUENCE [LARGE SCALE GENOMIC DNA]</scope>
    <source>
        <strain evidence="3 4">AD002</strain>
    </source>
</reference>
<evidence type="ECO:0000313" key="3">
    <source>
        <dbReference type="EMBL" id="RUS29879.1"/>
    </source>
</evidence>
<dbReference type="Proteomes" id="UP000274822">
    <property type="component" value="Unassembled WGS sequence"/>
</dbReference>